<feature type="transmembrane region" description="Helical" evidence="7">
    <location>
        <begin position="98"/>
        <end position="121"/>
    </location>
</feature>
<proteinExistence type="inferred from homology"/>
<evidence type="ECO:0000259" key="8">
    <source>
        <dbReference type="PROSITE" id="PS50928"/>
    </source>
</evidence>
<dbReference type="Pfam" id="PF00528">
    <property type="entry name" value="BPD_transp_1"/>
    <property type="match status" value="1"/>
</dbReference>
<dbReference type="InterPro" id="IPR051393">
    <property type="entry name" value="ABC_transporter_permease"/>
</dbReference>
<feature type="transmembrane region" description="Helical" evidence="7">
    <location>
        <begin position="30"/>
        <end position="56"/>
    </location>
</feature>
<keyword evidence="3" id="KW-1003">Cell membrane</keyword>
<organism evidence="9 10">
    <name type="scientific">Dictyobacter aurantiacus</name>
    <dbReference type="NCBI Taxonomy" id="1936993"/>
    <lineage>
        <taxon>Bacteria</taxon>
        <taxon>Bacillati</taxon>
        <taxon>Chloroflexota</taxon>
        <taxon>Ktedonobacteria</taxon>
        <taxon>Ktedonobacterales</taxon>
        <taxon>Dictyobacteraceae</taxon>
        <taxon>Dictyobacter</taxon>
    </lineage>
</organism>
<evidence type="ECO:0000256" key="5">
    <source>
        <dbReference type="ARBA" id="ARBA00022989"/>
    </source>
</evidence>
<feature type="transmembrane region" description="Helical" evidence="7">
    <location>
        <begin position="133"/>
        <end position="153"/>
    </location>
</feature>
<feature type="transmembrane region" description="Helical" evidence="7">
    <location>
        <begin position="234"/>
        <end position="254"/>
    </location>
</feature>
<feature type="domain" description="ABC transmembrane type-1" evidence="8">
    <location>
        <begin position="95"/>
        <end position="308"/>
    </location>
</feature>
<dbReference type="AlphaFoldDB" id="A0A401Z8I7"/>
<dbReference type="PANTHER" id="PTHR30193:SF41">
    <property type="entry name" value="DIACETYLCHITOBIOSE UPTAKE SYSTEM PERMEASE PROTEIN NGCF"/>
    <property type="match status" value="1"/>
</dbReference>
<evidence type="ECO:0000256" key="6">
    <source>
        <dbReference type="ARBA" id="ARBA00023136"/>
    </source>
</evidence>
<dbReference type="RefSeq" id="WP_126594475.1">
    <property type="nucleotide sequence ID" value="NZ_BIFQ01000001.1"/>
</dbReference>
<evidence type="ECO:0000256" key="7">
    <source>
        <dbReference type="RuleBase" id="RU363032"/>
    </source>
</evidence>
<gene>
    <name evidence="9" type="ORF">KDAU_05000</name>
</gene>
<dbReference type="InterPro" id="IPR000515">
    <property type="entry name" value="MetI-like"/>
</dbReference>
<comment type="similarity">
    <text evidence="7">Belongs to the binding-protein-dependent transport system permease family.</text>
</comment>
<sequence>MALKSASSSEMVVSSLSGRRRNTLQRRTTAVPYLFLLPFGLFFIVFFIVPIVYALYQSLFRSQRSGLGLGAPTIMFNGLGNYKDVLGDQTFFIGLGRVFLFGIVQVPVMLGVALLVALLLDSQSARWKGFFRTAFFIPYAIPGVVAALIWGYLYTPQLSPFVQLVKSLGLGGPDFLGAGTILWSMANISTWTWTGYNMLIIIAALQAIPTEIYEAARLDGCTGFKIARYIKIPMVAPALVLTCIFSIIGTLQLFTEPLVLSSISNNVTTGYTPNLYAYYTAFSNNNYYYTSALSVMLAVVSFILSFGFLKFTQRYSGV</sequence>
<evidence type="ECO:0000256" key="3">
    <source>
        <dbReference type="ARBA" id="ARBA00022475"/>
    </source>
</evidence>
<dbReference type="GO" id="GO:0055085">
    <property type="term" value="P:transmembrane transport"/>
    <property type="evidence" value="ECO:0007669"/>
    <property type="project" value="InterPro"/>
</dbReference>
<dbReference type="EMBL" id="BIFQ01000001">
    <property type="protein sequence ID" value="GCE03171.1"/>
    <property type="molecule type" value="Genomic_DNA"/>
</dbReference>
<evidence type="ECO:0000256" key="1">
    <source>
        <dbReference type="ARBA" id="ARBA00004651"/>
    </source>
</evidence>
<dbReference type="InterPro" id="IPR035906">
    <property type="entry name" value="MetI-like_sf"/>
</dbReference>
<keyword evidence="6 7" id="KW-0472">Membrane</keyword>
<dbReference type="PANTHER" id="PTHR30193">
    <property type="entry name" value="ABC TRANSPORTER PERMEASE PROTEIN"/>
    <property type="match status" value="1"/>
</dbReference>
<accession>A0A401Z8I7</accession>
<keyword evidence="5 7" id="KW-1133">Transmembrane helix</keyword>
<dbReference type="OrthoDB" id="9785347at2"/>
<evidence type="ECO:0000256" key="4">
    <source>
        <dbReference type="ARBA" id="ARBA00022692"/>
    </source>
</evidence>
<keyword evidence="4 7" id="KW-0812">Transmembrane</keyword>
<comment type="subcellular location">
    <subcellularLocation>
        <location evidence="1 7">Cell membrane</location>
        <topology evidence="1 7">Multi-pass membrane protein</topology>
    </subcellularLocation>
</comment>
<comment type="caution">
    <text evidence="9">The sequence shown here is derived from an EMBL/GenBank/DDBJ whole genome shotgun (WGS) entry which is preliminary data.</text>
</comment>
<keyword evidence="2 7" id="KW-0813">Transport</keyword>
<dbReference type="SUPFAM" id="SSF161098">
    <property type="entry name" value="MetI-like"/>
    <property type="match status" value="1"/>
</dbReference>
<name>A0A401Z8I7_9CHLR</name>
<feature type="transmembrane region" description="Helical" evidence="7">
    <location>
        <begin position="287"/>
        <end position="309"/>
    </location>
</feature>
<dbReference type="GO" id="GO:0005886">
    <property type="term" value="C:plasma membrane"/>
    <property type="evidence" value="ECO:0007669"/>
    <property type="project" value="UniProtKB-SubCell"/>
</dbReference>
<reference evidence="10" key="1">
    <citation type="submission" date="2018-12" db="EMBL/GenBank/DDBJ databases">
        <title>Tengunoibacter tsumagoiensis gen. nov., sp. nov., Dictyobacter kobayashii sp. nov., D. alpinus sp. nov., and D. joshuensis sp. nov. and description of Dictyobacteraceae fam. nov. within the order Ktedonobacterales isolated from Tengu-no-mugimeshi.</title>
        <authorList>
            <person name="Wang C.M."/>
            <person name="Zheng Y."/>
            <person name="Sakai Y."/>
            <person name="Toyoda A."/>
            <person name="Minakuchi Y."/>
            <person name="Abe K."/>
            <person name="Yokota A."/>
            <person name="Yabe S."/>
        </authorList>
    </citation>
    <scope>NUCLEOTIDE SEQUENCE [LARGE SCALE GENOMIC DNA]</scope>
    <source>
        <strain evidence="10">S-27</strain>
    </source>
</reference>
<dbReference type="Proteomes" id="UP000287224">
    <property type="component" value="Unassembled WGS sequence"/>
</dbReference>
<dbReference type="PROSITE" id="PS50928">
    <property type="entry name" value="ABC_TM1"/>
    <property type="match status" value="1"/>
</dbReference>
<evidence type="ECO:0000256" key="2">
    <source>
        <dbReference type="ARBA" id="ARBA00022448"/>
    </source>
</evidence>
<dbReference type="Gene3D" id="1.10.3720.10">
    <property type="entry name" value="MetI-like"/>
    <property type="match status" value="1"/>
</dbReference>
<dbReference type="CDD" id="cd06261">
    <property type="entry name" value="TM_PBP2"/>
    <property type="match status" value="1"/>
</dbReference>
<protein>
    <submittedName>
        <fullName evidence="9">Sugar ABC transporter permease</fullName>
    </submittedName>
</protein>
<keyword evidence="10" id="KW-1185">Reference proteome</keyword>
<evidence type="ECO:0000313" key="10">
    <source>
        <dbReference type="Proteomes" id="UP000287224"/>
    </source>
</evidence>
<evidence type="ECO:0000313" key="9">
    <source>
        <dbReference type="EMBL" id="GCE03171.1"/>
    </source>
</evidence>